<name>A0ABU6U9S5_9FABA</name>
<keyword evidence="2" id="KW-1185">Reference proteome</keyword>
<sequence>MDFVRNEYGRSSEGAANANLITHALRLDVDRRFAATHDLWPTGDDRVVFFKITSHEEKIEFPQYFCRAYGQDFRDKLHLIDIKDNCLAVSICKKGSLMWLPRESLTLIRKFYNHGYMVNLAIKYVEEGIFFAMARDYDKMQLGIMYQNKYVGDVLIGSKLKWIKDVFQLDYFKVSLPDYINRDDKLGCAPKSTCTYLSNMPKFFCRLEWAHLGLSLSHLM</sequence>
<dbReference type="Proteomes" id="UP001341840">
    <property type="component" value="Unassembled WGS sequence"/>
</dbReference>
<evidence type="ECO:0000313" key="1">
    <source>
        <dbReference type="EMBL" id="MED6157729.1"/>
    </source>
</evidence>
<comment type="caution">
    <text evidence="1">The sequence shown here is derived from an EMBL/GenBank/DDBJ whole genome shotgun (WGS) entry which is preliminary data.</text>
</comment>
<accession>A0ABU6U9S5</accession>
<dbReference type="EMBL" id="JASCZI010120926">
    <property type="protein sequence ID" value="MED6157729.1"/>
    <property type="molecule type" value="Genomic_DNA"/>
</dbReference>
<organism evidence="1 2">
    <name type="scientific">Stylosanthes scabra</name>
    <dbReference type="NCBI Taxonomy" id="79078"/>
    <lineage>
        <taxon>Eukaryota</taxon>
        <taxon>Viridiplantae</taxon>
        <taxon>Streptophyta</taxon>
        <taxon>Embryophyta</taxon>
        <taxon>Tracheophyta</taxon>
        <taxon>Spermatophyta</taxon>
        <taxon>Magnoliopsida</taxon>
        <taxon>eudicotyledons</taxon>
        <taxon>Gunneridae</taxon>
        <taxon>Pentapetalae</taxon>
        <taxon>rosids</taxon>
        <taxon>fabids</taxon>
        <taxon>Fabales</taxon>
        <taxon>Fabaceae</taxon>
        <taxon>Papilionoideae</taxon>
        <taxon>50 kb inversion clade</taxon>
        <taxon>dalbergioids sensu lato</taxon>
        <taxon>Dalbergieae</taxon>
        <taxon>Pterocarpus clade</taxon>
        <taxon>Stylosanthes</taxon>
    </lineage>
</organism>
<protein>
    <submittedName>
        <fullName evidence="1">Uncharacterized protein</fullName>
    </submittedName>
</protein>
<evidence type="ECO:0000313" key="2">
    <source>
        <dbReference type="Proteomes" id="UP001341840"/>
    </source>
</evidence>
<gene>
    <name evidence="1" type="ORF">PIB30_026126</name>
</gene>
<proteinExistence type="predicted"/>
<reference evidence="1 2" key="1">
    <citation type="journal article" date="2023" name="Plants (Basel)">
        <title>Bridging the Gap: Combining Genomics and Transcriptomics Approaches to Understand Stylosanthes scabra, an Orphan Legume from the Brazilian Caatinga.</title>
        <authorList>
            <person name="Ferreira-Neto J.R.C."/>
            <person name="da Silva M.D."/>
            <person name="Binneck E."/>
            <person name="de Melo N.F."/>
            <person name="da Silva R.H."/>
            <person name="de Melo A.L.T.M."/>
            <person name="Pandolfi V."/>
            <person name="Bustamante F.O."/>
            <person name="Brasileiro-Vidal A.C."/>
            <person name="Benko-Iseppon A.M."/>
        </authorList>
    </citation>
    <scope>NUCLEOTIDE SEQUENCE [LARGE SCALE GENOMIC DNA]</scope>
    <source>
        <tissue evidence="1">Leaves</tissue>
    </source>
</reference>